<dbReference type="OrthoDB" id="2266637at2759"/>
<keyword evidence="3" id="KW-1185">Reference proteome</keyword>
<sequence>MATSYQIVKNRKGGTVTGHYFTFIASTLDVVDRYEEFRDHYLVMNNAPIHQDIDIQKYIEHRGYRCVYLSPYSPELNPTEQFWSMCKNKFKRE</sequence>
<gene>
    <name evidence="2" type="ORF">G6F64_007852</name>
</gene>
<evidence type="ECO:0000259" key="1">
    <source>
        <dbReference type="Pfam" id="PF13358"/>
    </source>
</evidence>
<dbReference type="EMBL" id="JAANQT010001206">
    <property type="protein sequence ID" value="KAG1306104.1"/>
    <property type="molecule type" value="Genomic_DNA"/>
</dbReference>
<dbReference type="Proteomes" id="UP000716291">
    <property type="component" value="Unassembled WGS sequence"/>
</dbReference>
<dbReference type="InterPro" id="IPR038717">
    <property type="entry name" value="Tc1-like_DDE_dom"/>
</dbReference>
<dbReference type="GO" id="GO:0003676">
    <property type="term" value="F:nucleic acid binding"/>
    <property type="evidence" value="ECO:0007669"/>
    <property type="project" value="InterPro"/>
</dbReference>
<name>A0A9P6X5Z9_RHIOR</name>
<reference evidence="2" key="1">
    <citation type="journal article" date="2020" name="Microb. Genom.">
        <title>Genetic diversity of clinical and environmental Mucorales isolates obtained from an investigation of mucormycosis cases among solid organ transplant recipients.</title>
        <authorList>
            <person name="Nguyen M.H."/>
            <person name="Kaul D."/>
            <person name="Muto C."/>
            <person name="Cheng S.J."/>
            <person name="Richter R.A."/>
            <person name="Bruno V.M."/>
            <person name="Liu G."/>
            <person name="Beyhan S."/>
            <person name="Sundermann A.J."/>
            <person name="Mounaud S."/>
            <person name="Pasculle A.W."/>
            <person name="Nierman W.C."/>
            <person name="Driscoll E."/>
            <person name="Cumbie R."/>
            <person name="Clancy C.J."/>
            <person name="Dupont C.L."/>
        </authorList>
    </citation>
    <scope>NUCLEOTIDE SEQUENCE</scope>
    <source>
        <strain evidence="2">GL11</strain>
    </source>
</reference>
<dbReference type="PANTHER" id="PTHR46564:SF1">
    <property type="entry name" value="TRANSPOSASE"/>
    <property type="match status" value="1"/>
</dbReference>
<accession>A0A9P6X5Z9</accession>
<evidence type="ECO:0000313" key="3">
    <source>
        <dbReference type="Proteomes" id="UP000716291"/>
    </source>
</evidence>
<feature type="domain" description="Tc1-like transposase DDE" evidence="1">
    <location>
        <begin position="29"/>
        <end position="92"/>
    </location>
</feature>
<comment type="caution">
    <text evidence="2">The sequence shown here is derived from an EMBL/GenBank/DDBJ whole genome shotgun (WGS) entry which is preliminary data.</text>
</comment>
<dbReference type="AlphaFoldDB" id="A0A9P6X5Z9"/>
<organism evidence="2 3">
    <name type="scientific">Rhizopus oryzae</name>
    <name type="common">Mucormycosis agent</name>
    <name type="synonym">Rhizopus arrhizus var. delemar</name>
    <dbReference type="NCBI Taxonomy" id="64495"/>
    <lineage>
        <taxon>Eukaryota</taxon>
        <taxon>Fungi</taxon>
        <taxon>Fungi incertae sedis</taxon>
        <taxon>Mucoromycota</taxon>
        <taxon>Mucoromycotina</taxon>
        <taxon>Mucoromycetes</taxon>
        <taxon>Mucorales</taxon>
        <taxon>Mucorineae</taxon>
        <taxon>Rhizopodaceae</taxon>
        <taxon>Rhizopus</taxon>
    </lineage>
</organism>
<evidence type="ECO:0000313" key="2">
    <source>
        <dbReference type="EMBL" id="KAG1306104.1"/>
    </source>
</evidence>
<dbReference type="Gene3D" id="3.30.420.10">
    <property type="entry name" value="Ribonuclease H-like superfamily/Ribonuclease H"/>
    <property type="match status" value="1"/>
</dbReference>
<dbReference type="Pfam" id="PF13358">
    <property type="entry name" value="DDE_3"/>
    <property type="match status" value="1"/>
</dbReference>
<proteinExistence type="predicted"/>
<protein>
    <recommendedName>
        <fullName evidence="1">Tc1-like transposase DDE domain-containing protein</fullName>
    </recommendedName>
</protein>
<dbReference type="PANTHER" id="PTHR46564">
    <property type="entry name" value="TRANSPOSASE"/>
    <property type="match status" value="1"/>
</dbReference>
<dbReference type="InterPro" id="IPR036397">
    <property type="entry name" value="RNaseH_sf"/>
</dbReference>